<keyword evidence="1" id="KW-0732">Signal</keyword>
<name>A0AA47NAI0_MERPO</name>
<evidence type="ECO:0000313" key="3">
    <source>
        <dbReference type="Proteomes" id="UP001174136"/>
    </source>
</evidence>
<dbReference type="EMBL" id="JAOPHQ010000285">
    <property type="protein sequence ID" value="KAK0155458.1"/>
    <property type="molecule type" value="Genomic_DNA"/>
</dbReference>
<feature type="chain" id="PRO_5041224838" evidence="1">
    <location>
        <begin position="39"/>
        <end position="118"/>
    </location>
</feature>
<protein>
    <submittedName>
        <fullName evidence="2">Uncharacterized protein</fullName>
    </submittedName>
</protein>
<sequence>MPAPPEKLQCQSPATIRQTQKMKTSLSLLLLLLGLSQAQPLVEEGSADDVEEDNEDMDISTRILTPTMAPVRCCWRETWFSLQLECHDVLEQQLPMEKILQRPCDHSLHSEQGLLLLG</sequence>
<gene>
    <name evidence="2" type="ORF">N1851_002122</name>
</gene>
<evidence type="ECO:0000256" key="1">
    <source>
        <dbReference type="SAM" id="SignalP"/>
    </source>
</evidence>
<comment type="caution">
    <text evidence="2">The sequence shown here is derived from an EMBL/GenBank/DDBJ whole genome shotgun (WGS) entry which is preliminary data.</text>
</comment>
<dbReference type="AlphaFoldDB" id="A0AA47NAI0"/>
<dbReference type="Proteomes" id="UP001174136">
    <property type="component" value="Unassembled WGS sequence"/>
</dbReference>
<accession>A0AA47NAI0</accession>
<keyword evidence="3" id="KW-1185">Reference proteome</keyword>
<organism evidence="2 3">
    <name type="scientific">Merluccius polli</name>
    <name type="common">Benguela hake</name>
    <name type="synonym">Merluccius cadenati</name>
    <dbReference type="NCBI Taxonomy" id="89951"/>
    <lineage>
        <taxon>Eukaryota</taxon>
        <taxon>Metazoa</taxon>
        <taxon>Chordata</taxon>
        <taxon>Craniata</taxon>
        <taxon>Vertebrata</taxon>
        <taxon>Euteleostomi</taxon>
        <taxon>Actinopterygii</taxon>
        <taxon>Neopterygii</taxon>
        <taxon>Teleostei</taxon>
        <taxon>Neoteleostei</taxon>
        <taxon>Acanthomorphata</taxon>
        <taxon>Zeiogadaria</taxon>
        <taxon>Gadariae</taxon>
        <taxon>Gadiformes</taxon>
        <taxon>Gadoidei</taxon>
        <taxon>Merlucciidae</taxon>
        <taxon>Merluccius</taxon>
    </lineage>
</organism>
<feature type="signal peptide" evidence="1">
    <location>
        <begin position="1"/>
        <end position="38"/>
    </location>
</feature>
<evidence type="ECO:0000313" key="2">
    <source>
        <dbReference type="EMBL" id="KAK0155458.1"/>
    </source>
</evidence>
<reference evidence="2" key="1">
    <citation type="journal article" date="2023" name="Front. Mar. Sci.">
        <title>A new Merluccius polli reference genome to investigate the effects of global change in West African waters.</title>
        <authorList>
            <person name="Mateo J.L."/>
            <person name="Blanco-Fernandez C."/>
            <person name="Garcia-Vazquez E."/>
            <person name="Machado-Schiaffino G."/>
        </authorList>
    </citation>
    <scope>NUCLEOTIDE SEQUENCE</scope>
    <source>
        <strain evidence="2">C29</strain>
        <tissue evidence="2">Fin</tissue>
    </source>
</reference>
<proteinExistence type="predicted"/>